<evidence type="ECO:0000313" key="2">
    <source>
        <dbReference type="EMBL" id="CAB5215197.1"/>
    </source>
</evidence>
<gene>
    <name evidence="2" type="ORF">UFOVP190_444</name>
</gene>
<sequence length="119" mass="12834">MIKNIISGHTSGYLHVDGGHQSMAYIQANSNIPLLGVIRYIGTSYEVFDGSTWKPLGGSIPSVHLSQSAINALDWATKKAEKETRVKELAKNNVTIADALRNLEEAEAKLNVVLTLTGA</sequence>
<feature type="coiled-coil region" evidence="1">
    <location>
        <begin position="86"/>
        <end position="116"/>
    </location>
</feature>
<name>A0A6J7WMQ3_9CAUD</name>
<reference evidence="2" key="1">
    <citation type="submission" date="2020-05" db="EMBL/GenBank/DDBJ databases">
        <authorList>
            <person name="Chiriac C."/>
            <person name="Salcher M."/>
            <person name="Ghai R."/>
            <person name="Kavagutti S V."/>
        </authorList>
    </citation>
    <scope>NUCLEOTIDE SEQUENCE</scope>
</reference>
<evidence type="ECO:0000256" key="1">
    <source>
        <dbReference type="SAM" id="Coils"/>
    </source>
</evidence>
<protein>
    <submittedName>
        <fullName evidence="2">Uncharacterized protein</fullName>
    </submittedName>
</protein>
<organism evidence="2">
    <name type="scientific">uncultured Caudovirales phage</name>
    <dbReference type="NCBI Taxonomy" id="2100421"/>
    <lineage>
        <taxon>Viruses</taxon>
        <taxon>Duplodnaviria</taxon>
        <taxon>Heunggongvirae</taxon>
        <taxon>Uroviricota</taxon>
        <taxon>Caudoviricetes</taxon>
        <taxon>Peduoviridae</taxon>
        <taxon>Maltschvirus</taxon>
        <taxon>Maltschvirus maltsch</taxon>
    </lineage>
</organism>
<dbReference type="EMBL" id="LR798243">
    <property type="protein sequence ID" value="CAB5215197.1"/>
    <property type="molecule type" value="Genomic_DNA"/>
</dbReference>
<keyword evidence="1" id="KW-0175">Coiled coil</keyword>
<proteinExistence type="predicted"/>
<accession>A0A6J7WMQ3</accession>